<dbReference type="PANTHER" id="PTHR31025:SF29">
    <property type="entry name" value="SI:CH211-196P9.1"/>
    <property type="match status" value="1"/>
</dbReference>
<evidence type="ECO:0000259" key="6">
    <source>
        <dbReference type="PROSITE" id="PS50023"/>
    </source>
</evidence>
<name>A0AAN8QZI7_9TELE</name>
<keyword evidence="2 4" id="KW-0862">Zinc</keyword>
<proteinExistence type="predicted"/>
<keyword evidence="8" id="KW-1185">Reference proteome</keyword>
<dbReference type="PROSITE" id="PS50023">
    <property type="entry name" value="LIM_DOMAIN_2"/>
    <property type="match status" value="1"/>
</dbReference>
<accession>A0AAN8QZI7</accession>
<dbReference type="InterPro" id="IPR001781">
    <property type="entry name" value="Znf_LIM"/>
</dbReference>
<evidence type="ECO:0000313" key="8">
    <source>
        <dbReference type="Proteomes" id="UP001356427"/>
    </source>
</evidence>
<feature type="region of interest" description="Disordered" evidence="5">
    <location>
        <begin position="113"/>
        <end position="232"/>
    </location>
</feature>
<dbReference type="PANTHER" id="PTHR31025">
    <property type="entry name" value="SI:CH211-196P9.1-RELATED"/>
    <property type="match status" value="1"/>
</dbReference>
<organism evidence="7 8">
    <name type="scientific">Coregonus suidteri</name>
    <dbReference type="NCBI Taxonomy" id="861788"/>
    <lineage>
        <taxon>Eukaryota</taxon>
        <taxon>Metazoa</taxon>
        <taxon>Chordata</taxon>
        <taxon>Craniata</taxon>
        <taxon>Vertebrata</taxon>
        <taxon>Euteleostomi</taxon>
        <taxon>Actinopterygii</taxon>
        <taxon>Neopterygii</taxon>
        <taxon>Teleostei</taxon>
        <taxon>Protacanthopterygii</taxon>
        <taxon>Salmoniformes</taxon>
        <taxon>Salmonidae</taxon>
        <taxon>Coregoninae</taxon>
        <taxon>Coregonus</taxon>
    </lineage>
</organism>
<reference evidence="7 8" key="1">
    <citation type="submission" date="2021-04" db="EMBL/GenBank/DDBJ databases">
        <authorList>
            <person name="De Guttry C."/>
            <person name="Zahm M."/>
            <person name="Klopp C."/>
            <person name="Cabau C."/>
            <person name="Louis A."/>
            <person name="Berthelot C."/>
            <person name="Parey E."/>
            <person name="Roest Crollius H."/>
            <person name="Montfort J."/>
            <person name="Robinson-Rechavi M."/>
            <person name="Bucao C."/>
            <person name="Bouchez O."/>
            <person name="Gislard M."/>
            <person name="Lluch J."/>
            <person name="Milhes M."/>
            <person name="Lampietro C."/>
            <person name="Lopez Roques C."/>
            <person name="Donnadieu C."/>
            <person name="Braasch I."/>
            <person name="Desvignes T."/>
            <person name="Postlethwait J."/>
            <person name="Bobe J."/>
            <person name="Wedekind C."/>
            <person name="Guiguen Y."/>
        </authorList>
    </citation>
    <scope>NUCLEOTIDE SEQUENCE [LARGE SCALE GENOMIC DNA]</scope>
    <source>
        <strain evidence="7">Cs_M1</strain>
        <tissue evidence="7">Blood</tissue>
    </source>
</reference>
<evidence type="ECO:0000256" key="5">
    <source>
        <dbReference type="SAM" id="MobiDB-lite"/>
    </source>
</evidence>
<feature type="compositionally biased region" description="Acidic residues" evidence="5">
    <location>
        <begin position="221"/>
        <end position="232"/>
    </location>
</feature>
<feature type="region of interest" description="Disordered" evidence="5">
    <location>
        <begin position="17"/>
        <end position="82"/>
    </location>
</feature>
<protein>
    <recommendedName>
        <fullName evidence="6">LIM zinc-binding domain-containing protein</fullName>
    </recommendedName>
</protein>
<dbReference type="Pfam" id="PF00412">
    <property type="entry name" value="LIM"/>
    <property type="match status" value="1"/>
</dbReference>
<feature type="compositionally biased region" description="Basic and acidic residues" evidence="5">
    <location>
        <begin position="178"/>
        <end position="187"/>
    </location>
</feature>
<feature type="domain" description="LIM zinc-binding" evidence="6">
    <location>
        <begin position="752"/>
        <end position="814"/>
    </location>
</feature>
<gene>
    <name evidence="7" type="ORF">J4Q44_G00070870</name>
</gene>
<dbReference type="CDD" id="cd08368">
    <property type="entry name" value="LIM"/>
    <property type="match status" value="1"/>
</dbReference>
<keyword evidence="1 4" id="KW-0479">Metal-binding</keyword>
<sequence>MATKEVNRAQVVRTMKVRTSLKGDGSWIRRATDPDEEEEGKPRKPELPKKPAGLSSAESSPVTSPAPCNPYSPTVTPDVNPLTPEEIAKWSLTPTRVRPLAKSYVLSAAKKFESLDSPTSPPPFKISQSHFPISDINGEIAPTPTDVAPAPEVPTETNRPEELSEAVEESVDPPTAELEDKSLEKPLEQPAMEESVDEPAAGKSLDAPADQPETAEPSEPTTEEPEFVEEAVGELIAELTAEPTVEPTVEPATFAKFGVPAVTEGVKIVDSSGTELDDDVFEDIIKDPSTGVLTIKYDSESVSMVASSEQSQPSSLDTLDSEDTVIISDSPSRKRQRLDTEAKQLVESALTNKTGGERIINEYNRTKSLTDETRRKMVNMLAADMTEMNGTSPPRQVKEMYAKGIVTLFPYLSDPFSKNGYEHYYDGESGTGYLAWRIKTIQRGTAKDRRSSFGESAKGSTGEDMSGGPTVRRESQFVPETALTDDECNKAISLMKHSADADTIKKKMELTFVYRRKMILDPQQSSNILSEFPRFKDVKSLVEQDFVLMFGEDTSSKLLERWPVTFKKKIIKQCRKLPSTSELEELLLAADPPEDGTELDVDFGWDSDLSSVLLLIHLIPPSAQGRKRPGKVSASQAEKHLVVFKKTGTNIQEHLDAITTSAQPYLLAVGVKKNAIHQFFIIIDKNAIPCRSTSSLVAFDELFKAHFVFGTSYNTMLHNMYTFIQTTVYSIDAGKVKESPRVAEIRARDGKAICSYCDKSIDGNIKITINYPQIYSHPDCFKCGLCSKALGDMTTAMFVHGRVIHCDGCFTKAM</sequence>
<dbReference type="SMART" id="SM00132">
    <property type="entry name" value="LIM"/>
    <property type="match status" value="1"/>
</dbReference>
<evidence type="ECO:0000313" key="7">
    <source>
        <dbReference type="EMBL" id="KAK6322295.1"/>
    </source>
</evidence>
<dbReference type="GO" id="GO:0046872">
    <property type="term" value="F:metal ion binding"/>
    <property type="evidence" value="ECO:0007669"/>
    <property type="project" value="UniProtKB-KW"/>
</dbReference>
<dbReference type="EMBL" id="JAGTTL010000005">
    <property type="protein sequence ID" value="KAK6322295.1"/>
    <property type="molecule type" value="Genomic_DNA"/>
</dbReference>
<dbReference type="Gene3D" id="2.10.110.10">
    <property type="entry name" value="Cysteine Rich Protein"/>
    <property type="match status" value="1"/>
</dbReference>
<dbReference type="AlphaFoldDB" id="A0AAN8QZI7"/>
<evidence type="ECO:0000256" key="3">
    <source>
        <dbReference type="ARBA" id="ARBA00023038"/>
    </source>
</evidence>
<keyword evidence="3 4" id="KW-0440">LIM domain</keyword>
<evidence type="ECO:0000256" key="1">
    <source>
        <dbReference type="ARBA" id="ARBA00022723"/>
    </source>
</evidence>
<feature type="region of interest" description="Disordered" evidence="5">
    <location>
        <begin position="447"/>
        <end position="472"/>
    </location>
</feature>
<comment type="caution">
    <text evidence="7">The sequence shown here is derived from an EMBL/GenBank/DDBJ whole genome shotgun (WGS) entry which is preliminary data.</text>
</comment>
<evidence type="ECO:0000256" key="4">
    <source>
        <dbReference type="PROSITE-ProRule" id="PRU00125"/>
    </source>
</evidence>
<feature type="compositionally biased region" description="Basic and acidic residues" evidence="5">
    <location>
        <begin position="40"/>
        <end position="49"/>
    </location>
</feature>
<evidence type="ECO:0000256" key="2">
    <source>
        <dbReference type="ARBA" id="ARBA00022833"/>
    </source>
</evidence>
<dbReference type="Proteomes" id="UP001356427">
    <property type="component" value="Unassembled WGS sequence"/>
</dbReference>